<feature type="domain" description="Bacterial virulence protein VirB8" evidence="6">
    <location>
        <begin position="20"/>
        <end position="218"/>
    </location>
</feature>
<evidence type="ECO:0000256" key="2">
    <source>
        <dbReference type="ARBA" id="ARBA00022692"/>
    </source>
</evidence>
<dbReference type="CDD" id="cd16425">
    <property type="entry name" value="TrbF"/>
    <property type="match status" value="1"/>
</dbReference>
<evidence type="ECO:0000313" key="9">
    <source>
        <dbReference type="Proteomes" id="UP000315403"/>
    </source>
</evidence>
<dbReference type="Gene3D" id="3.10.450.230">
    <property type="entry name" value="VirB8 protein"/>
    <property type="match status" value="1"/>
</dbReference>
<dbReference type="Pfam" id="PF04335">
    <property type="entry name" value="VirB8"/>
    <property type="match status" value="1"/>
</dbReference>
<gene>
    <name evidence="8" type="ORF">DLNHIDIE_00235</name>
    <name evidence="7" type="ORF">GCD22_01888</name>
</gene>
<accession>A0A543Q231</accession>
<dbReference type="EMBL" id="SZUV01000001">
    <property type="protein sequence ID" value="TQN50382.1"/>
    <property type="molecule type" value="Genomic_DNA"/>
</dbReference>
<evidence type="ECO:0000256" key="3">
    <source>
        <dbReference type="ARBA" id="ARBA00022989"/>
    </source>
</evidence>
<dbReference type="EMBL" id="CP045571">
    <property type="protein sequence ID" value="QFX96161.1"/>
    <property type="molecule type" value="Genomic_DNA"/>
</dbReference>
<dbReference type="SUPFAM" id="SSF54427">
    <property type="entry name" value="NTF2-like"/>
    <property type="match status" value="1"/>
</dbReference>
<dbReference type="InterPro" id="IPR032710">
    <property type="entry name" value="NTF2-like_dom_sf"/>
</dbReference>
<dbReference type="RefSeq" id="WP_142086204.1">
    <property type="nucleotide sequence ID" value="NZ_CP045571.1"/>
</dbReference>
<keyword evidence="4 5" id="KW-0472">Membrane</keyword>
<dbReference type="GO" id="GO:0016020">
    <property type="term" value="C:membrane"/>
    <property type="evidence" value="ECO:0007669"/>
    <property type="project" value="UniProtKB-SubCell"/>
</dbReference>
<feature type="transmembrane region" description="Helical" evidence="5">
    <location>
        <begin position="36"/>
        <end position="57"/>
    </location>
</feature>
<reference evidence="8 9" key="1">
    <citation type="submission" date="2019-03" db="EMBL/GenBank/DDBJ databases">
        <title>New insights into Acidothiobacillus thiooxidans sulfur metabolism through coupled gene expression, solution geochemistry, microscopy and spectroscopy analyses.</title>
        <authorList>
            <person name="Camacho D."/>
            <person name="Frazao R."/>
            <person name="Fouillen A."/>
            <person name="Nanci A."/>
            <person name="Lang B.F."/>
            <person name="Apte S.C."/>
            <person name="Baron C."/>
            <person name="Warren L.A."/>
        </authorList>
    </citation>
    <scope>NUCLEOTIDE SEQUENCE [LARGE SCALE GENOMIC DNA]</scope>
    <source>
        <strain evidence="8 9">ATCC 19377</strain>
    </source>
</reference>
<dbReference type="AlphaFoldDB" id="A0A543Q231"/>
<evidence type="ECO:0000256" key="4">
    <source>
        <dbReference type="ARBA" id="ARBA00023136"/>
    </source>
</evidence>
<dbReference type="Proteomes" id="UP000315403">
    <property type="component" value="Unassembled WGS sequence"/>
</dbReference>
<dbReference type="InterPro" id="IPR035658">
    <property type="entry name" value="TrbF"/>
</dbReference>
<reference evidence="7 10" key="2">
    <citation type="submission" date="2019-10" db="EMBL/GenBank/DDBJ databases">
        <authorList>
            <person name="Wang R."/>
        </authorList>
    </citation>
    <scope>NUCLEOTIDE SEQUENCE [LARGE SCALE GENOMIC DNA]</scope>
    <source>
        <strain evidence="7 10">ATCC 19377</strain>
    </source>
</reference>
<evidence type="ECO:0000256" key="1">
    <source>
        <dbReference type="ARBA" id="ARBA00004167"/>
    </source>
</evidence>
<evidence type="ECO:0000256" key="5">
    <source>
        <dbReference type="SAM" id="Phobius"/>
    </source>
</evidence>
<evidence type="ECO:0000313" key="8">
    <source>
        <dbReference type="EMBL" id="TQN50382.1"/>
    </source>
</evidence>
<protein>
    <recommendedName>
        <fullName evidence="6">Bacterial virulence protein VirB8 domain-containing protein</fullName>
    </recommendedName>
</protein>
<keyword evidence="2 5" id="KW-0812">Transmembrane</keyword>
<name>A0A543Q231_ACITH</name>
<organism evidence="8 9">
    <name type="scientific">Acidithiobacillus thiooxidans ATCC 19377</name>
    <dbReference type="NCBI Taxonomy" id="637390"/>
    <lineage>
        <taxon>Bacteria</taxon>
        <taxon>Pseudomonadati</taxon>
        <taxon>Pseudomonadota</taxon>
        <taxon>Acidithiobacillia</taxon>
        <taxon>Acidithiobacillales</taxon>
        <taxon>Acidithiobacillaceae</taxon>
        <taxon>Acidithiobacillus</taxon>
    </lineage>
</organism>
<proteinExistence type="predicted"/>
<comment type="subcellular location">
    <subcellularLocation>
        <location evidence="1">Membrane</location>
        <topology evidence="1">Single-pass membrane protein</topology>
    </subcellularLocation>
</comment>
<evidence type="ECO:0000259" key="6">
    <source>
        <dbReference type="Pfam" id="PF04335"/>
    </source>
</evidence>
<keyword evidence="3 5" id="KW-1133">Transmembrane helix</keyword>
<dbReference type="InterPro" id="IPR007430">
    <property type="entry name" value="VirB8"/>
</dbReference>
<evidence type="ECO:0000313" key="7">
    <source>
        <dbReference type="EMBL" id="QFX96161.1"/>
    </source>
</evidence>
<dbReference type="GeneID" id="60696205"/>
<evidence type="ECO:0000313" key="10">
    <source>
        <dbReference type="Proteomes" id="UP000363590"/>
    </source>
</evidence>
<dbReference type="KEGG" id="atx:GCD22_01888"/>
<sequence length="227" mass="26134">MAKEPENIPATHRTEAVKGLWYEAYGKPIVERNRMFVLFLLILLAFISLSWTIILLIPRHVDVPWTVPVNPKTGEPISRPIEITRAYTPSQLQIQYFAAKWLRDLFTINPALTMKYITHDYLQTTHDGTKEIKQWEHVHQPIARMEAHPGFYATASILSTSFMGNGNLFIRVQQNLHHHSGNNTVRLWNCTLSYTLIPPTTVSQAYQDPIGFYVDEFVCTRSLQNPS</sequence>
<dbReference type="Proteomes" id="UP000363590">
    <property type="component" value="Chromosome"/>
</dbReference>